<evidence type="ECO:0000256" key="1">
    <source>
        <dbReference type="SAM" id="MobiDB-lite"/>
    </source>
</evidence>
<dbReference type="Gene3D" id="2.160.10.10">
    <property type="entry name" value="Hexapeptide repeat proteins"/>
    <property type="match status" value="1"/>
</dbReference>
<reference evidence="2" key="1">
    <citation type="submission" date="2020-02" db="EMBL/GenBank/DDBJ databases">
        <authorList>
            <person name="Meier V. D."/>
        </authorList>
    </citation>
    <scope>NUCLEOTIDE SEQUENCE</scope>
    <source>
        <strain evidence="2">AVDCRST_MAG81</strain>
    </source>
</reference>
<feature type="compositionally biased region" description="Pro residues" evidence="1">
    <location>
        <begin position="161"/>
        <end position="170"/>
    </location>
</feature>
<dbReference type="AlphaFoldDB" id="A0A6J4VTY8"/>
<feature type="region of interest" description="Disordered" evidence="1">
    <location>
        <begin position="145"/>
        <end position="175"/>
    </location>
</feature>
<name>A0A6J4VTY8_9CYAN</name>
<sequence length="195" mass="19563">MNLPPLQPVSNSHFYVSGDVTIDPSVAIAPGVILQADQNSHLRIGAGVCIGMGAILHACEGILEVETGANLGAGALVIGKGRIGANACIGPAATIFNCSVEWGQVVPPGSLLGDNSRLSNVQGGGTAATPAAPLASAQFAAAEATISTPAASEPSSDHNPPEPSAPPSPPSNQVLGQEHLNQLLGKLLPYRQSLS</sequence>
<gene>
    <name evidence="2" type="ORF">AVDCRST_MAG81-4269</name>
</gene>
<organism evidence="2">
    <name type="scientific">uncultured Synechococcales cyanobacterium</name>
    <dbReference type="NCBI Taxonomy" id="1936017"/>
    <lineage>
        <taxon>Bacteria</taxon>
        <taxon>Bacillati</taxon>
        <taxon>Cyanobacteriota</taxon>
        <taxon>Cyanophyceae</taxon>
        <taxon>Synechococcales</taxon>
        <taxon>environmental samples</taxon>
    </lineage>
</organism>
<protein>
    <submittedName>
        <fullName evidence="2">Carboxysome protein CcmN</fullName>
    </submittedName>
</protein>
<proteinExistence type="predicted"/>
<dbReference type="EMBL" id="CADCWO010000220">
    <property type="protein sequence ID" value="CAA9587814.1"/>
    <property type="molecule type" value="Genomic_DNA"/>
</dbReference>
<dbReference type="InterPro" id="IPR011004">
    <property type="entry name" value="Trimer_LpxA-like_sf"/>
</dbReference>
<dbReference type="SUPFAM" id="SSF51161">
    <property type="entry name" value="Trimeric LpxA-like enzymes"/>
    <property type="match status" value="1"/>
</dbReference>
<accession>A0A6J4VTY8</accession>
<evidence type="ECO:0000313" key="2">
    <source>
        <dbReference type="EMBL" id="CAA9587814.1"/>
    </source>
</evidence>
<dbReference type="GO" id="GO:0031470">
    <property type="term" value="C:carboxysome"/>
    <property type="evidence" value="ECO:0007669"/>
    <property type="project" value="UniProtKB-ARBA"/>
</dbReference>
<dbReference type="GO" id="GO:0043886">
    <property type="term" value="F:structural constituent of carboxysome shell"/>
    <property type="evidence" value="ECO:0007669"/>
    <property type="project" value="UniProtKB-ARBA"/>
</dbReference>